<keyword evidence="1" id="KW-0472">Membrane</keyword>
<dbReference type="EMBL" id="CAHIKZ030003226">
    <property type="protein sequence ID" value="CAE1297779.1"/>
    <property type="molecule type" value="Genomic_DNA"/>
</dbReference>
<feature type="transmembrane region" description="Helical" evidence="1">
    <location>
        <begin position="71"/>
        <end position="90"/>
    </location>
</feature>
<dbReference type="Proteomes" id="UP000597762">
    <property type="component" value="Unassembled WGS sequence"/>
</dbReference>
<protein>
    <submittedName>
        <fullName evidence="2">Uncharacterized protein</fullName>
    </submittedName>
</protein>
<evidence type="ECO:0000256" key="1">
    <source>
        <dbReference type="SAM" id="Phobius"/>
    </source>
</evidence>
<feature type="transmembrane region" description="Helical" evidence="1">
    <location>
        <begin position="7"/>
        <end position="25"/>
    </location>
</feature>
<accession>A0A812DBL6</accession>
<gene>
    <name evidence="2" type="ORF">SPHA_52222</name>
</gene>
<dbReference type="AlphaFoldDB" id="A0A812DBL6"/>
<keyword evidence="3" id="KW-1185">Reference proteome</keyword>
<keyword evidence="1" id="KW-1133">Transmembrane helix</keyword>
<reference evidence="2" key="1">
    <citation type="submission" date="2021-01" db="EMBL/GenBank/DDBJ databases">
        <authorList>
            <person name="Li R."/>
            <person name="Bekaert M."/>
        </authorList>
    </citation>
    <scope>NUCLEOTIDE SEQUENCE</scope>
    <source>
        <strain evidence="2">Farmed</strain>
    </source>
</reference>
<proteinExistence type="predicted"/>
<sequence length="483" mass="55501">MDGDTMFVLHFLLPLLALWALRYWGLFKNPMCEKMNIPLLPDPATMSNWELCEKIEYLDSLLGDILACMKHTVICSMAVILLDSVICFVSRRTTVERKARKPYIVLASSLIGIFILIQGMVFRKITVTSISSFALKMAASLFSEIKFVPKRQINPKVPDCFLMFIDKVILFTPFLVAIETGTQMKRIWVHCCSNKNREINTKQIRRAHLRNRRLKPLPRQTDMQSSLIPANSAVKPWSRNCYAIAYRNRLQQSDYPMMLANVIWKMSATDTTKQVMLQCADVIDTHLLNDSEATLLRWLCLCTTSALFRAKGDIQGIVTNSSSQLRKLTKLGSMLSLQTQTFNGMRLISNLQMLDYRHNDIIFDIKLDRGFLVLKADVLHSRKKVSGCHKNCLKLSAKFLPPLQPRIQRRLAKYNVISISGSAQKVNEALKEFERRTIRLIYNPFVRQDVVGLCVKQVKGFHLSNEQLFRKKSQITKLKELSF</sequence>
<comment type="caution">
    <text evidence="2">The sequence shown here is derived from an EMBL/GenBank/DDBJ whole genome shotgun (WGS) entry which is preliminary data.</text>
</comment>
<evidence type="ECO:0000313" key="3">
    <source>
        <dbReference type="Proteomes" id="UP000597762"/>
    </source>
</evidence>
<evidence type="ECO:0000313" key="2">
    <source>
        <dbReference type="EMBL" id="CAE1297779.1"/>
    </source>
</evidence>
<feature type="transmembrane region" description="Helical" evidence="1">
    <location>
        <begin position="102"/>
        <end position="121"/>
    </location>
</feature>
<name>A0A812DBL6_ACAPH</name>
<keyword evidence="1" id="KW-0812">Transmembrane</keyword>
<organism evidence="2 3">
    <name type="scientific">Acanthosepion pharaonis</name>
    <name type="common">Pharaoh cuttlefish</name>
    <name type="synonym">Sepia pharaonis</name>
    <dbReference type="NCBI Taxonomy" id="158019"/>
    <lineage>
        <taxon>Eukaryota</taxon>
        <taxon>Metazoa</taxon>
        <taxon>Spiralia</taxon>
        <taxon>Lophotrochozoa</taxon>
        <taxon>Mollusca</taxon>
        <taxon>Cephalopoda</taxon>
        <taxon>Coleoidea</taxon>
        <taxon>Decapodiformes</taxon>
        <taxon>Sepiida</taxon>
        <taxon>Sepiina</taxon>
        <taxon>Sepiidae</taxon>
        <taxon>Acanthosepion</taxon>
    </lineage>
</organism>